<dbReference type="OrthoDB" id="524083at2759"/>
<dbReference type="EMBL" id="BEGY01000021">
    <property type="protein sequence ID" value="GAX77037.1"/>
    <property type="molecule type" value="Genomic_DNA"/>
</dbReference>
<evidence type="ECO:0000313" key="7">
    <source>
        <dbReference type="Proteomes" id="UP000232323"/>
    </source>
</evidence>
<organism evidence="6 7">
    <name type="scientific">Chlamydomonas eustigma</name>
    <dbReference type="NCBI Taxonomy" id="1157962"/>
    <lineage>
        <taxon>Eukaryota</taxon>
        <taxon>Viridiplantae</taxon>
        <taxon>Chlorophyta</taxon>
        <taxon>core chlorophytes</taxon>
        <taxon>Chlorophyceae</taxon>
        <taxon>CS clade</taxon>
        <taxon>Chlamydomonadales</taxon>
        <taxon>Chlamydomonadaceae</taxon>
        <taxon>Chlamydomonas</taxon>
    </lineage>
</organism>
<evidence type="ECO:0000256" key="1">
    <source>
        <dbReference type="ARBA" id="ARBA00022679"/>
    </source>
</evidence>
<dbReference type="InterPro" id="IPR027417">
    <property type="entry name" value="P-loop_NTPase"/>
</dbReference>
<evidence type="ECO:0000256" key="3">
    <source>
        <dbReference type="RuleBase" id="RU361155"/>
    </source>
</evidence>
<evidence type="ECO:0000313" key="6">
    <source>
        <dbReference type="EMBL" id="GAX77037.1"/>
    </source>
</evidence>
<accession>A0A250X1S6</accession>
<name>A0A250X1S6_9CHLO</name>
<proteinExistence type="inferred from homology"/>
<dbReference type="InterPro" id="IPR037359">
    <property type="entry name" value="NST/OST"/>
</dbReference>
<feature type="domain" description="Sulfotransferase" evidence="5">
    <location>
        <begin position="241"/>
        <end position="299"/>
    </location>
</feature>
<evidence type="ECO:0000256" key="4">
    <source>
        <dbReference type="SAM" id="MobiDB-lite"/>
    </source>
</evidence>
<dbReference type="Pfam" id="PF00685">
    <property type="entry name" value="Sulfotransfer_1"/>
    <property type="match status" value="1"/>
</dbReference>
<dbReference type="GO" id="GO:0008146">
    <property type="term" value="F:sulfotransferase activity"/>
    <property type="evidence" value="ECO:0007669"/>
    <property type="project" value="InterPro"/>
</dbReference>
<dbReference type="EC" id="2.8.2.-" evidence="3"/>
<dbReference type="PANTHER" id="PTHR10605">
    <property type="entry name" value="HEPARAN SULFATE SULFOTRANSFERASE"/>
    <property type="match status" value="1"/>
</dbReference>
<evidence type="ECO:0000256" key="2">
    <source>
        <dbReference type="ARBA" id="ARBA00023180"/>
    </source>
</evidence>
<dbReference type="Gene3D" id="3.40.50.300">
    <property type="entry name" value="P-loop containing nucleotide triphosphate hydrolases"/>
    <property type="match status" value="2"/>
</dbReference>
<dbReference type="AlphaFoldDB" id="A0A250X1S6"/>
<comment type="similarity">
    <text evidence="3">Belongs to the sulfotransferase 1 family.</text>
</comment>
<keyword evidence="2" id="KW-0325">Glycoprotein</keyword>
<dbReference type="SUPFAM" id="SSF52540">
    <property type="entry name" value="P-loop containing nucleoside triphosphate hydrolases"/>
    <property type="match status" value="1"/>
</dbReference>
<gene>
    <name evidence="6" type="ORF">CEUSTIGMA_g4484.t1</name>
</gene>
<feature type="region of interest" description="Disordered" evidence="4">
    <location>
        <begin position="175"/>
        <end position="194"/>
    </location>
</feature>
<comment type="caution">
    <text evidence="6">The sequence shown here is derived from an EMBL/GenBank/DDBJ whole genome shotgun (WGS) entry which is preliminary data.</text>
</comment>
<dbReference type="Proteomes" id="UP000232323">
    <property type="component" value="Unassembled WGS sequence"/>
</dbReference>
<reference evidence="6 7" key="1">
    <citation type="submission" date="2017-08" db="EMBL/GenBank/DDBJ databases">
        <title>Acidophilic green algal genome provides insights into adaptation to an acidic environment.</title>
        <authorList>
            <person name="Hirooka S."/>
            <person name="Hirose Y."/>
            <person name="Kanesaki Y."/>
            <person name="Higuchi S."/>
            <person name="Fujiwara T."/>
            <person name="Onuma R."/>
            <person name="Era A."/>
            <person name="Ohbayashi R."/>
            <person name="Uzuka A."/>
            <person name="Nozaki H."/>
            <person name="Yoshikawa H."/>
            <person name="Miyagishima S.Y."/>
        </authorList>
    </citation>
    <scope>NUCLEOTIDE SEQUENCE [LARGE SCALE GENOMIC DNA]</scope>
    <source>
        <strain evidence="6 7">NIES-2499</strain>
    </source>
</reference>
<evidence type="ECO:0000259" key="5">
    <source>
        <dbReference type="Pfam" id="PF00685"/>
    </source>
</evidence>
<dbReference type="InterPro" id="IPR000863">
    <property type="entry name" value="Sulfotransferase_dom"/>
</dbReference>
<dbReference type="PANTHER" id="PTHR10605:SF56">
    <property type="entry name" value="BIFUNCTIONAL HEPARAN SULFATE N-DEACETYLASE_N-SULFOTRANSFERASE"/>
    <property type="match status" value="1"/>
</dbReference>
<keyword evidence="7" id="KW-1185">Reference proteome</keyword>
<keyword evidence="1 3" id="KW-0808">Transferase</keyword>
<sequence>MATTSKLNLKEPRYFHLQPLPDFKEYIENFADAVDLLNSSLTFIDGTPDYVHVPAAACRIKTAFPDAKIMVLLRDPVDRALSHWNMRMITTKKGEAFDVMVRHELRGLTEAGCAYNTAPLDGVLLPRSRLRPLDGVLLPRSRLRPLDGVLLPRSRLRPLDGVLLPRSRLRPLLGSSAQRARRRRPLGTRTIPNNDQGRFLKNANMVEAMQHDGRAKAQGKEGVMGAAGPICQRPYSPYSLVQRGLYVYQLEWWLRLFKPEQLLILNHEEMKAWPERVLDRAISFLDQDISLKRRPQQLEATAADNRSIASLLGLSLTEVRKAGESKNKESGWSLPLKDEDAPETYSEVLAALRSYYKPANEELYRLMEAMGPSSGWTGKFPEPKT</sequence>
<protein>
    <recommendedName>
        <fullName evidence="3">Sulfotransferase</fullName>
        <ecNumber evidence="3">2.8.2.-</ecNumber>
    </recommendedName>
</protein>